<evidence type="ECO:0000313" key="4">
    <source>
        <dbReference type="EMBL" id="CAG2234460.1"/>
    </source>
</evidence>
<feature type="region of interest" description="Disordered" evidence="1">
    <location>
        <begin position="513"/>
        <end position="533"/>
    </location>
</feature>
<comment type="caution">
    <text evidence="4">The sequence shown here is derived from an EMBL/GenBank/DDBJ whole genome shotgun (WGS) entry which is preliminary data.</text>
</comment>
<evidence type="ECO:0000313" key="5">
    <source>
        <dbReference type="Proteomes" id="UP000683360"/>
    </source>
</evidence>
<keyword evidence="5" id="KW-1185">Reference proteome</keyword>
<dbReference type="Proteomes" id="UP000683360">
    <property type="component" value="Unassembled WGS sequence"/>
</dbReference>
<proteinExistence type="predicted"/>
<protein>
    <submittedName>
        <fullName evidence="4">Uncharacterized protein</fullName>
    </submittedName>
</protein>
<sequence>MEMCKLQLYLYVIGLSTVLADVRENSDVQYISRLIGNKRRLCIPIVNCPPGNEILPCSDDHTKDISHPCPLELVQPNYIQSTQDTKQTECFENKNKDKCHALDIEPSRTSNAKMCSYAKFCQCNTDECYYGDPCACMKKMETCGVGETLNEMEKNPSQICQPVNCLNFNSIMTMINMIFFLACVHCPFGTWKNETGCGPCISTGGSVVVKSSTVQTTNKPVKREDTIKVATTESHIFSTEKTESTTIQRKESFSIPSVARVTMEPSSSWLVAIVIVLVLMVVVGIILIAGILLKYTRQKNDGADKAEEGRLLDHQQNNGTNGHYAEAKGNLQNNLRNANLAKDLIHSVPKVESIIKKEHDAPVKNSNEMEKSSIPEDRCANKLKSIEIKNADALPKIITKIINNEKVNQTSDDESCVNTSTSKTNFVLESRNNNNISSLELSQEEYPEDHQRKHSTDFSLGHNVSSDLAHICDKNEDRLLECQNPRPTQLSEQKSTPITQVSEDGIGNYIVSDEQSSGYESAGRNSESTESLRSNLENHEFGLVGDTMKSLQNGSLIPEKNISDKISVNKTDCKQTI</sequence>
<evidence type="ECO:0000256" key="1">
    <source>
        <dbReference type="SAM" id="MobiDB-lite"/>
    </source>
</evidence>
<gene>
    <name evidence="4" type="ORF">MEDL_47091</name>
</gene>
<keyword evidence="2" id="KW-0472">Membrane</keyword>
<dbReference type="EMBL" id="CAJPWZ010002242">
    <property type="protein sequence ID" value="CAG2234460.1"/>
    <property type="molecule type" value="Genomic_DNA"/>
</dbReference>
<keyword evidence="2" id="KW-0812">Transmembrane</keyword>
<feature type="transmembrane region" description="Helical" evidence="2">
    <location>
        <begin position="269"/>
        <end position="293"/>
    </location>
</feature>
<reference evidence="4" key="1">
    <citation type="submission" date="2021-03" db="EMBL/GenBank/DDBJ databases">
        <authorList>
            <person name="Bekaert M."/>
        </authorList>
    </citation>
    <scope>NUCLEOTIDE SEQUENCE</scope>
</reference>
<organism evidence="4 5">
    <name type="scientific">Mytilus edulis</name>
    <name type="common">Blue mussel</name>
    <dbReference type="NCBI Taxonomy" id="6550"/>
    <lineage>
        <taxon>Eukaryota</taxon>
        <taxon>Metazoa</taxon>
        <taxon>Spiralia</taxon>
        <taxon>Lophotrochozoa</taxon>
        <taxon>Mollusca</taxon>
        <taxon>Bivalvia</taxon>
        <taxon>Autobranchia</taxon>
        <taxon>Pteriomorphia</taxon>
        <taxon>Mytilida</taxon>
        <taxon>Mytiloidea</taxon>
        <taxon>Mytilidae</taxon>
        <taxon>Mytilinae</taxon>
        <taxon>Mytilus</taxon>
    </lineage>
</organism>
<feature type="signal peptide" evidence="3">
    <location>
        <begin position="1"/>
        <end position="20"/>
    </location>
</feature>
<dbReference type="AlphaFoldDB" id="A0A8S3TLT7"/>
<dbReference type="OrthoDB" id="6078494at2759"/>
<evidence type="ECO:0000256" key="3">
    <source>
        <dbReference type="SAM" id="SignalP"/>
    </source>
</evidence>
<name>A0A8S3TLT7_MYTED</name>
<accession>A0A8S3TLT7</accession>
<feature type="chain" id="PRO_5035744983" evidence="3">
    <location>
        <begin position="21"/>
        <end position="577"/>
    </location>
</feature>
<keyword evidence="2" id="KW-1133">Transmembrane helix</keyword>
<evidence type="ECO:0000256" key="2">
    <source>
        <dbReference type="SAM" id="Phobius"/>
    </source>
</evidence>
<keyword evidence="3" id="KW-0732">Signal</keyword>